<dbReference type="EMBL" id="BLXT01004113">
    <property type="protein sequence ID" value="GFO09640.1"/>
    <property type="molecule type" value="Genomic_DNA"/>
</dbReference>
<keyword evidence="5" id="KW-0029">Amino-acid transport</keyword>
<dbReference type="GO" id="GO:0140300">
    <property type="term" value="P:serine import into mitochondrion"/>
    <property type="evidence" value="ECO:0007669"/>
    <property type="project" value="TreeGrafter"/>
</dbReference>
<dbReference type="InterPro" id="IPR004686">
    <property type="entry name" value="Mtc"/>
</dbReference>
<evidence type="ECO:0000256" key="4">
    <source>
        <dbReference type="ARBA" id="ARBA00022692"/>
    </source>
</evidence>
<comment type="caution">
    <text evidence="9">Lacks conserved residue(s) required for the propagation of feature annotation.</text>
</comment>
<feature type="transmembrane region" description="Helical" evidence="9">
    <location>
        <begin position="263"/>
        <end position="289"/>
    </location>
</feature>
<keyword evidence="11" id="KW-1185">Reference proteome</keyword>
<dbReference type="AlphaFoldDB" id="A0AAV4AN46"/>
<evidence type="ECO:0000256" key="9">
    <source>
        <dbReference type="RuleBase" id="RU362000"/>
    </source>
</evidence>
<dbReference type="GO" id="GO:0015075">
    <property type="term" value="F:monoatomic ion transmembrane transporter activity"/>
    <property type="evidence" value="ECO:0007669"/>
    <property type="project" value="InterPro"/>
</dbReference>
<evidence type="ECO:0000256" key="1">
    <source>
        <dbReference type="ARBA" id="ARBA00004225"/>
    </source>
</evidence>
<gene>
    <name evidence="10" type="ORF">PoB_003614500</name>
</gene>
<sequence>MEKVMQSRIDVNKSPFDLSTFWGRVKHYAWVTDPRLTILSTKQLNESRDLLDKYRKGEEDPGTTEHEVRKAQQQYLSAFHPDTGDLQNVVGRMSFQVPGGMVLIGAMITFYKSNTAVIFWQWANQSFNALVNYTNSNATSEVNTKQLVTAYVSATSSALVVALGLKRYLHTRASPLMQRFVPFAAVAAANAVNIPLMRQNELLDGVTLMDEKGESVIKSKYAALKGISQVVTARICMATPSMTLLPVFMERLEKTRTFRRHTWLGGICQVLFSGMILLVTVPVSCAIFPQKCSISSDKLNILDHKRVEELKQAGRMTLPATLYFNKGL</sequence>
<keyword evidence="3" id="KW-0813">Transport</keyword>
<evidence type="ECO:0000256" key="5">
    <source>
        <dbReference type="ARBA" id="ARBA00022970"/>
    </source>
</evidence>
<dbReference type="Pfam" id="PF03820">
    <property type="entry name" value="SFXNs"/>
    <property type="match status" value="1"/>
</dbReference>
<feature type="transmembrane region" description="Helical" evidence="9">
    <location>
        <begin position="102"/>
        <end position="123"/>
    </location>
</feature>
<proteinExistence type="inferred from homology"/>
<feature type="transmembrane region" description="Helical" evidence="9">
    <location>
        <begin position="148"/>
        <end position="169"/>
    </location>
</feature>
<evidence type="ECO:0000313" key="11">
    <source>
        <dbReference type="Proteomes" id="UP000735302"/>
    </source>
</evidence>
<comment type="subcellular location">
    <subcellularLocation>
        <location evidence="1 9">Mitochondrion membrane</location>
        <topology evidence="1 9">Multi-pass membrane protein</topology>
    </subcellularLocation>
</comment>
<organism evidence="10 11">
    <name type="scientific">Plakobranchus ocellatus</name>
    <dbReference type="NCBI Taxonomy" id="259542"/>
    <lineage>
        <taxon>Eukaryota</taxon>
        <taxon>Metazoa</taxon>
        <taxon>Spiralia</taxon>
        <taxon>Lophotrochozoa</taxon>
        <taxon>Mollusca</taxon>
        <taxon>Gastropoda</taxon>
        <taxon>Heterobranchia</taxon>
        <taxon>Euthyneura</taxon>
        <taxon>Panpulmonata</taxon>
        <taxon>Sacoglossa</taxon>
        <taxon>Placobranchoidea</taxon>
        <taxon>Plakobranchidae</taxon>
        <taxon>Plakobranchus</taxon>
    </lineage>
</organism>
<reference evidence="10 11" key="1">
    <citation type="journal article" date="2021" name="Elife">
        <title>Chloroplast acquisition without the gene transfer in kleptoplastic sea slugs, Plakobranchus ocellatus.</title>
        <authorList>
            <person name="Maeda T."/>
            <person name="Takahashi S."/>
            <person name="Yoshida T."/>
            <person name="Shimamura S."/>
            <person name="Takaki Y."/>
            <person name="Nagai Y."/>
            <person name="Toyoda A."/>
            <person name="Suzuki Y."/>
            <person name="Arimoto A."/>
            <person name="Ishii H."/>
            <person name="Satoh N."/>
            <person name="Nishiyama T."/>
            <person name="Hasebe M."/>
            <person name="Maruyama T."/>
            <person name="Minagawa J."/>
            <person name="Obokata J."/>
            <person name="Shigenobu S."/>
        </authorList>
    </citation>
    <scope>NUCLEOTIDE SEQUENCE [LARGE SCALE GENOMIC DNA]</scope>
</reference>
<keyword evidence="6 9" id="KW-1133">Transmembrane helix</keyword>
<evidence type="ECO:0000256" key="8">
    <source>
        <dbReference type="ARBA" id="ARBA00023136"/>
    </source>
</evidence>
<keyword evidence="8 9" id="KW-0472">Membrane</keyword>
<keyword evidence="7 9" id="KW-0496">Mitochondrion</keyword>
<protein>
    <recommendedName>
        <fullName evidence="9">Sidoreflexin</fullName>
    </recommendedName>
</protein>
<evidence type="ECO:0000313" key="10">
    <source>
        <dbReference type="EMBL" id="GFO09640.1"/>
    </source>
</evidence>
<evidence type="ECO:0000256" key="2">
    <source>
        <dbReference type="ARBA" id="ARBA00005974"/>
    </source>
</evidence>
<name>A0AAV4AN46_9GAST</name>
<accession>A0AAV4AN46</accession>
<dbReference type="GO" id="GO:0005743">
    <property type="term" value="C:mitochondrial inner membrane"/>
    <property type="evidence" value="ECO:0007669"/>
    <property type="project" value="TreeGrafter"/>
</dbReference>
<dbReference type="Proteomes" id="UP000735302">
    <property type="component" value="Unassembled WGS sequence"/>
</dbReference>
<evidence type="ECO:0000256" key="3">
    <source>
        <dbReference type="ARBA" id="ARBA00022448"/>
    </source>
</evidence>
<evidence type="ECO:0000256" key="7">
    <source>
        <dbReference type="ARBA" id="ARBA00023128"/>
    </source>
</evidence>
<dbReference type="PANTHER" id="PTHR11153">
    <property type="entry name" value="SIDEROFLEXIN"/>
    <property type="match status" value="1"/>
</dbReference>
<keyword evidence="4 9" id="KW-0812">Transmembrane</keyword>
<evidence type="ECO:0000256" key="6">
    <source>
        <dbReference type="ARBA" id="ARBA00022989"/>
    </source>
</evidence>
<comment type="similarity">
    <text evidence="2 9">Belongs to the sideroflexin family.</text>
</comment>
<dbReference type="NCBIfam" id="TIGR00798">
    <property type="entry name" value="mtc"/>
    <property type="match status" value="1"/>
</dbReference>
<comment type="caution">
    <text evidence="10">The sequence shown here is derived from an EMBL/GenBank/DDBJ whole genome shotgun (WGS) entry which is preliminary data.</text>
</comment>
<dbReference type="PANTHER" id="PTHR11153:SF14">
    <property type="entry name" value="SIDEROFLEXIN-2"/>
    <property type="match status" value="1"/>
</dbReference>